<dbReference type="PRINTS" id="PR00702">
    <property type="entry name" value="ACRIFLAVINRP"/>
</dbReference>
<feature type="transmembrane region" description="Helical" evidence="7">
    <location>
        <begin position="290"/>
        <end position="312"/>
    </location>
</feature>
<comment type="similarity">
    <text evidence="2">Belongs to the resistance-nodulation-cell division (RND) (TC 2.A.6) family. MmpL subfamily.</text>
</comment>
<keyword evidence="6 7" id="KW-0472">Membrane</keyword>
<dbReference type="Gene3D" id="1.10.287.950">
    <property type="entry name" value="Methyl-accepting chemotaxis protein"/>
    <property type="match status" value="1"/>
</dbReference>
<protein>
    <submittedName>
        <fullName evidence="9">MMPL family transporter</fullName>
    </submittedName>
</protein>
<sequence>MIEWLVRGLARTKWLVLIAWVAITAVSFLGLPDLQSIVRETEQKFVPSDSESVVAKEIMERIDPEQTTRSNAIIVFSREKGITSEDQQWLKNKADELKSLKDNDGIKSVQSAYEMPEMAAKFRSADGTTELIIVGFQRAENDAATQEAVESLGESLGGAPEGSSVALTGSAPISKDFQKSSEEGLKKTELLTVGLVLVILFIVFRSPVAPFIPLLTIGLSLIITRGLVALATEYGMPVSSFTESFLIAILFGAGTDYCILLIQRYREELSVDNNPVEALVRTMRTVGKTVIFSASTVFVAFFLIGFAQFGLYQSAVGVSIGVVVTLIAGLTLTPALLLILGRATFWPSKINSGGGHGESKLWSAMASLASRRPVAVLLVTVILLAPLTLLFEGKRSFDDIAEIDPGLGSVQGFRQVEQSFGSGEVFPVSIALTSSESMRSPEALAALEFASASVARLDGVKEVRSAVRPLGEQLNELTVQDQLSKTSAAIEEMKSGVDKVADGLTTASSEIAAGQGDIDKLTGGLQVMSDKTKEAKNGLHKIHGGLVSAAKGTDQIAGGLSQSADVAASMAADLQGLLQAHPELMQDKNVQMLLGKQQGLTEGLSQLKKGTAGVQSGFKQLNPSIAKVADGLGQLADGQSQAAAGAEELKGGLNELTGGLKDGAKGLTDISSGLGQVNDAQKSIADKGGSQIPGWYMPEEALSRPEFQQALAFYMSEDGLTTRLEIVLDVNPYSGDALLIVDKIRDTMRQSLANTAIVDPQVSLSGTSAQIHELKDISRNDFTRTGTFVLVGIFIVLMLLLRSVLAPIYVLLSLGFNYLVTMGIVEFIFVDLLGEPGLSWSASFFVFLIIVALGVDYSIFLMARFKEEYRPGGITYAMSRAMTTTGGVIISAAVIMGGTFAALMMSGVNTLLQIGAGIVIGLILYSTVFMGLVVPALANLVGEANWWPYRKQKAAAGQESQAKGADPVLGG</sequence>
<evidence type="ECO:0000256" key="5">
    <source>
        <dbReference type="ARBA" id="ARBA00022989"/>
    </source>
</evidence>
<evidence type="ECO:0000256" key="2">
    <source>
        <dbReference type="ARBA" id="ARBA00010157"/>
    </source>
</evidence>
<dbReference type="PANTHER" id="PTHR33406">
    <property type="entry name" value="MEMBRANE PROTEIN MJ1562-RELATED"/>
    <property type="match status" value="1"/>
</dbReference>
<feature type="transmembrane region" description="Helical" evidence="7">
    <location>
        <begin position="808"/>
        <end position="830"/>
    </location>
</feature>
<feature type="transmembrane region" description="Helical" evidence="7">
    <location>
        <begin position="374"/>
        <end position="391"/>
    </location>
</feature>
<evidence type="ECO:0000313" key="9">
    <source>
        <dbReference type="EMBL" id="MBW7474427.1"/>
    </source>
</evidence>
<accession>A0ABS7D3B3</accession>
<name>A0ABS7D3B3_9BACL</name>
<keyword evidence="3" id="KW-1003">Cell membrane</keyword>
<dbReference type="EMBL" id="JAHZIJ010000003">
    <property type="protein sequence ID" value="MBW7474427.1"/>
    <property type="molecule type" value="Genomic_DNA"/>
</dbReference>
<dbReference type="RefSeq" id="WP_219871672.1">
    <property type="nucleotide sequence ID" value="NZ_JAHZIJ010000003.1"/>
</dbReference>
<dbReference type="SUPFAM" id="SSF82866">
    <property type="entry name" value="Multidrug efflux transporter AcrB transmembrane domain"/>
    <property type="match status" value="2"/>
</dbReference>
<evidence type="ECO:0000256" key="7">
    <source>
        <dbReference type="SAM" id="Phobius"/>
    </source>
</evidence>
<evidence type="ECO:0000256" key="1">
    <source>
        <dbReference type="ARBA" id="ARBA00004651"/>
    </source>
</evidence>
<dbReference type="InterPro" id="IPR001036">
    <property type="entry name" value="Acrflvin-R"/>
</dbReference>
<dbReference type="InterPro" id="IPR050545">
    <property type="entry name" value="Mycobact_MmpL"/>
</dbReference>
<organism evidence="9 10">
    <name type="scientific">Paenibacillus oenotherae</name>
    <dbReference type="NCBI Taxonomy" id="1435645"/>
    <lineage>
        <taxon>Bacteria</taxon>
        <taxon>Bacillati</taxon>
        <taxon>Bacillota</taxon>
        <taxon>Bacilli</taxon>
        <taxon>Bacillales</taxon>
        <taxon>Paenibacillaceae</taxon>
        <taxon>Paenibacillus</taxon>
    </lineage>
</organism>
<proteinExistence type="inferred from homology"/>
<feature type="domain" description="Membrane transport protein MMPL" evidence="8">
    <location>
        <begin position="660"/>
        <end position="951"/>
    </location>
</feature>
<keyword evidence="4 7" id="KW-0812">Transmembrane</keyword>
<feature type="transmembrane region" description="Helical" evidence="7">
    <location>
        <begin position="911"/>
        <end position="941"/>
    </location>
</feature>
<keyword evidence="10" id="KW-1185">Reference proteome</keyword>
<dbReference type="PANTHER" id="PTHR33406:SF6">
    <property type="entry name" value="MEMBRANE PROTEIN YDGH-RELATED"/>
    <property type="match status" value="1"/>
</dbReference>
<reference evidence="9 10" key="1">
    <citation type="submission" date="2021-07" db="EMBL/GenBank/DDBJ databases">
        <title>Paenibacillus radiodurans sp. nov., isolated from the southeastern edge of Tengger Desert.</title>
        <authorList>
            <person name="Zhang G."/>
        </authorList>
    </citation>
    <scope>NUCLEOTIDE SEQUENCE [LARGE SCALE GENOMIC DNA]</scope>
    <source>
        <strain evidence="9 10">DT7-4</strain>
    </source>
</reference>
<keyword evidence="5 7" id="KW-1133">Transmembrane helix</keyword>
<feature type="transmembrane region" description="Helical" evidence="7">
    <location>
        <begin position="188"/>
        <end position="204"/>
    </location>
</feature>
<dbReference type="Gene3D" id="1.20.1640.10">
    <property type="entry name" value="Multidrug efflux transporter AcrB transmembrane domain"/>
    <property type="match status" value="2"/>
</dbReference>
<comment type="subcellular location">
    <subcellularLocation>
        <location evidence="1">Cell membrane</location>
        <topology evidence="1">Multi-pass membrane protein</topology>
    </subcellularLocation>
</comment>
<dbReference type="Pfam" id="PF03176">
    <property type="entry name" value="MMPL"/>
    <property type="match status" value="2"/>
</dbReference>
<evidence type="ECO:0000259" key="8">
    <source>
        <dbReference type="Pfam" id="PF03176"/>
    </source>
</evidence>
<dbReference type="InterPro" id="IPR004869">
    <property type="entry name" value="MMPL_dom"/>
</dbReference>
<feature type="domain" description="Membrane transport protein MMPL" evidence="8">
    <location>
        <begin position="45"/>
        <end position="375"/>
    </location>
</feature>
<feature type="transmembrane region" description="Helical" evidence="7">
    <location>
        <begin position="12"/>
        <end position="31"/>
    </location>
</feature>
<evidence type="ECO:0000256" key="3">
    <source>
        <dbReference type="ARBA" id="ARBA00022475"/>
    </source>
</evidence>
<feature type="transmembrane region" description="Helical" evidence="7">
    <location>
        <begin position="884"/>
        <end position="905"/>
    </location>
</feature>
<dbReference type="Proteomes" id="UP000812277">
    <property type="component" value="Unassembled WGS sequence"/>
</dbReference>
<feature type="transmembrane region" description="Helical" evidence="7">
    <location>
        <begin position="782"/>
        <end position="801"/>
    </location>
</feature>
<feature type="transmembrane region" description="Helical" evidence="7">
    <location>
        <begin position="318"/>
        <end position="340"/>
    </location>
</feature>
<feature type="transmembrane region" description="Helical" evidence="7">
    <location>
        <begin position="842"/>
        <end position="863"/>
    </location>
</feature>
<comment type="caution">
    <text evidence="9">The sequence shown here is derived from an EMBL/GenBank/DDBJ whole genome shotgun (WGS) entry which is preliminary data.</text>
</comment>
<evidence type="ECO:0000256" key="4">
    <source>
        <dbReference type="ARBA" id="ARBA00022692"/>
    </source>
</evidence>
<evidence type="ECO:0000313" key="10">
    <source>
        <dbReference type="Proteomes" id="UP000812277"/>
    </source>
</evidence>
<gene>
    <name evidence="9" type="ORF">K0T92_06690</name>
</gene>
<evidence type="ECO:0000256" key="6">
    <source>
        <dbReference type="ARBA" id="ARBA00023136"/>
    </source>
</evidence>
<feature type="transmembrane region" description="Helical" evidence="7">
    <location>
        <begin position="244"/>
        <end position="262"/>
    </location>
</feature>